<evidence type="ECO:0000256" key="5">
    <source>
        <dbReference type="ARBA" id="ARBA00023136"/>
    </source>
</evidence>
<feature type="transmembrane region" description="Helical" evidence="6">
    <location>
        <begin position="330"/>
        <end position="353"/>
    </location>
</feature>
<feature type="domain" description="ABC3 transporter permease C-terminal" evidence="7">
    <location>
        <begin position="668"/>
        <end position="780"/>
    </location>
</feature>
<dbReference type="PANTHER" id="PTHR30572">
    <property type="entry name" value="MEMBRANE COMPONENT OF TRANSPORTER-RELATED"/>
    <property type="match status" value="1"/>
</dbReference>
<dbReference type="Pfam" id="PF12704">
    <property type="entry name" value="MacB_PCD"/>
    <property type="match status" value="2"/>
</dbReference>
<feature type="domain" description="MacB-like periplasmic core" evidence="8">
    <location>
        <begin position="507"/>
        <end position="633"/>
    </location>
</feature>
<dbReference type="AlphaFoldDB" id="A0A1H7R304"/>
<feature type="domain" description="ABC3 transporter permease C-terminal" evidence="7">
    <location>
        <begin position="285"/>
        <end position="401"/>
    </location>
</feature>
<proteinExistence type="predicted"/>
<dbReference type="GO" id="GO:0022857">
    <property type="term" value="F:transmembrane transporter activity"/>
    <property type="evidence" value="ECO:0007669"/>
    <property type="project" value="TreeGrafter"/>
</dbReference>
<dbReference type="InterPro" id="IPR050250">
    <property type="entry name" value="Macrolide_Exporter_MacB"/>
</dbReference>
<comment type="subcellular location">
    <subcellularLocation>
        <location evidence="1">Cell membrane</location>
        <topology evidence="1">Multi-pass membrane protein</topology>
    </subcellularLocation>
</comment>
<evidence type="ECO:0000256" key="2">
    <source>
        <dbReference type="ARBA" id="ARBA00022475"/>
    </source>
</evidence>
<feature type="transmembrane region" description="Helical" evidence="6">
    <location>
        <begin position="373"/>
        <end position="396"/>
    </location>
</feature>
<keyword evidence="10" id="KW-1185">Reference proteome</keyword>
<feature type="transmembrane region" description="Helical" evidence="6">
    <location>
        <begin position="665"/>
        <end position="689"/>
    </location>
</feature>
<feature type="transmembrane region" description="Helical" evidence="6">
    <location>
        <begin position="417"/>
        <end position="441"/>
    </location>
</feature>
<feature type="domain" description="MacB-like periplasmic core" evidence="8">
    <location>
        <begin position="20"/>
        <end position="235"/>
    </location>
</feature>
<evidence type="ECO:0000259" key="8">
    <source>
        <dbReference type="Pfam" id="PF12704"/>
    </source>
</evidence>
<evidence type="ECO:0000259" key="7">
    <source>
        <dbReference type="Pfam" id="PF02687"/>
    </source>
</evidence>
<protein>
    <submittedName>
        <fullName evidence="9">Duplicated orphan permease</fullName>
    </submittedName>
</protein>
<dbReference type="RefSeq" id="WP_090606851.1">
    <property type="nucleotide sequence ID" value="NZ_FNZR01000006.1"/>
</dbReference>
<dbReference type="Proteomes" id="UP000198916">
    <property type="component" value="Unassembled WGS sequence"/>
</dbReference>
<reference evidence="10" key="1">
    <citation type="submission" date="2016-10" db="EMBL/GenBank/DDBJ databases">
        <authorList>
            <person name="Varghese N."/>
            <person name="Submissions S."/>
        </authorList>
    </citation>
    <scope>NUCLEOTIDE SEQUENCE [LARGE SCALE GENOMIC DNA]</scope>
    <source>
        <strain evidence="10">Jip14</strain>
    </source>
</reference>
<feature type="transmembrane region" description="Helical" evidence="6">
    <location>
        <begin position="21"/>
        <end position="41"/>
    </location>
</feature>
<dbReference type="Pfam" id="PF02687">
    <property type="entry name" value="FtsX"/>
    <property type="match status" value="2"/>
</dbReference>
<name>A0A1H7R304_9SPHI</name>
<keyword evidence="4 6" id="KW-1133">Transmembrane helix</keyword>
<gene>
    <name evidence="9" type="ORF">SAMN05421740_106245</name>
</gene>
<dbReference type="OrthoDB" id="1451596at2"/>
<evidence type="ECO:0000256" key="4">
    <source>
        <dbReference type="ARBA" id="ARBA00022989"/>
    </source>
</evidence>
<organism evidence="9 10">
    <name type="scientific">Parapedobacter koreensis</name>
    <dbReference type="NCBI Taxonomy" id="332977"/>
    <lineage>
        <taxon>Bacteria</taxon>
        <taxon>Pseudomonadati</taxon>
        <taxon>Bacteroidota</taxon>
        <taxon>Sphingobacteriia</taxon>
        <taxon>Sphingobacteriales</taxon>
        <taxon>Sphingobacteriaceae</taxon>
        <taxon>Parapedobacter</taxon>
    </lineage>
</organism>
<evidence type="ECO:0000313" key="10">
    <source>
        <dbReference type="Proteomes" id="UP000198916"/>
    </source>
</evidence>
<sequence>MIKNYFKTTFRNLWKTRGYSFLNIFGLAVGITAASLIFLWVEDEMSYNAHFPDKENTYISKSKQIYEGVSYVFDANSGPLAPAVKAEIPGIQYAARAANTTPYVFTIGDNNMYQNGRFVDPDFMDIFSLEFVAGNRATAMTDVHNMIVTQATAERIFGKEPALGRTVRVNNSENYVITGVVKDLPKNSTYPFDWLIPFEAYESWNNWTTTWNNIGLLTFFQLEPTADLNEVNRKLYDFAIIKSGSDKLGTYNFLYPMERWRLYNSFDQNGNEQEGRIKYVKLFSIIAWVVLLIACINFMNLTTARSEKRAKEVGMRKVVGATKKSLIGQFLGESIILATLSALLAIGLAYFSIGAFNNLVEKELTIELVDPMHLAFLIGIVLICGLISGSYPAFYLSSFNPITTLKGAKQKAGAAGFIRRGLVVLQYGASIILIICTAIIFQQIQHVKGRDMGFDRSQVLTTQLRGDMHKHIDVIKNQLMATGNIEHVGLSNTTVLNIGNNTSGTDWAGKDPNSQVLVGFLLADADFIPAMDMKLIEGRNFRQGLLGDSTSVIINETFAKLIKPDGAVTGQTMEWNDIHYTIIGVVNDFVYNDMYAPSEPLFFHPFGSSSGVINIKTKAGVDLAKTVAQIEQIIKANNPGYPFEYDFLDNVFNEKFKSEMLIQRLAGVFAVLSIIISCLGLFGLAAFTAERRTKEMGIRKVLGASVSSLVGLLNREFVVLVLVSCALAFPLAWWIMSDWLGNYQYHTDLHWWVFALAGGGALVIALLTVSSQAIKAALTNPTKSLRDE</sequence>
<keyword evidence="5 6" id="KW-0472">Membrane</keyword>
<dbReference type="EMBL" id="FNZR01000006">
    <property type="protein sequence ID" value="SEL54563.1"/>
    <property type="molecule type" value="Genomic_DNA"/>
</dbReference>
<evidence type="ECO:0000256" key="3">
    <source>
        <dbReference type="ARBA" id="ARBA00022692"/>
    </source>
</evidence>
<dbReference type="GO" id="GO:0005886">
    <property type="term" value="C:plasma membrane"/>
    <property type="evidence" value="ECO:0007669"/>
    <property type="project" value="UniProtKB-SubCell"/>
</dbReference>
<feature type="transmembrane region" description="Helical" evidence="6">
    <location>
        <begin position="717"/>
        <end position="737"/>
    </location>
</feature>
<evidence type="ECO:0000256" key="6">
    <source>
        <dbReference type="SAM" id="Phobius"/>
    </source>
</evidence>
<dbReference type="InterPro" id="IPR003838">
    <property type="entry name" value="ABC3_permease_C"/>
</dbReference>
<evidence type="ECO:0000313" key="9">
    <source>
        <dbReference type="EMBL" id="SEL54563.1"/>
    </source>
</evidence>
<keyword evidence="2" id="KW-1003">Cell membrane</keyword>
<dbReference type="STRING" id="332977.SAMN05421740_106245"/>
<dbReference type="InterPro" id="IPR025857">
    <property type="entry name" value="MacB_PCD"/>
</dbReference>
<evidence type="ECO:0000256" key="1">
    <source>
        <dbReference type="ARBA" id="ARBA00004651"/>
    </source>
</evidence>
<feature type="transmembrane region" description="Helical" evidence="6">
    <location>
        <begin position="749"/>
        <end position="769"/>
    </location>
</feature>
<accession>A0A1H7R304</accession>
<dbReference type="PANTHER" id="PTHR30572:SF18">
    <property type="entry name" value="ABC-TYPE MACROLIDE FAMILY EXPORT SYSTEM PERMEASE COMPONENT 2"/>
    <property type="match status" value="1"/>
</dbReference>
<keyword evidence="3 6" id="KW-0812">Transmembrane</keyword>
<feature type="transmembrane region" description="Helical" evidence="6">
    <location>
        <begin position="282"/>
        <end position="301"/>
    </location>
</feature>